<protein>
    <submittedName>
        <fullName evidence="2">Uncharacterized protein</fullName>
    </submittedName>
</protein>
<dbReference type="EMBL" id="JBFDAA010000014">
    <property type="protein sequence ID" value="KAL1122330.1"/>
    <property type="molecule type" value="Genomic_DNA"/>
</dbReference>
<dbReference type="Proteomes" id="UP001558652">
    <property type="component" value="Unassembled WGS sequence"/>
</dbReference>
<evidence type="ECO:0000313" key="3">
    <source>
        <dbReference type="Proteomes" id="UP001558652"/>
    </source>
</evidence>
<evidence type="ECO:0000313" key="2">
    <source>
        <dbReference type="EMBL" id="KAL1122330.1"/>
    </source>
</evidence>
<dbReference type="AlphaFoldDB" id="A0ABD0Y4J8"/>
<comment type="caution">
    <text evidence="2">The sequence shown here is derived from an EMBL/GenBank/DDBJ whole genome shotgun (WGS) entry which is preliminary data.</text>
</comment>
<feature type="compositionally biased region" description="Polar residues" evidence="1">
    <location>
        <begin position="116"/>
        <end position="135"/>
    </location>
</feature>
<accession>A0ABD0Y4J8</accession>
<reference evidence="2 3" key="1">
    <citation type="submission" date="2024-07" db="EMBL/GenBank/DDBJ databases">
        <title>Chromosome-level genome assembly of the water stick insect Ranatra chinensis (Heteroptera: Nepidae).</title>
        <authorList>
            <person name="Liu X."/>
        </authorList>
    </citation>
    <scope>NUCLEOTIDE SEQUENCE [LARGE SCALE GENOMIC DNA]</scope>
    <source>
        <strain evidence="2">Cailab_2021Rc</strain>
        <tissue evidence="2">Muscle</tissue>
    </source>
</reference>
<keyword evidence="3" id="KW-1185">Reference proteome</keyword>
<feature type="region of interest" description="Disordered" evidence="1">
    <location>
        <begin position="95"/>
        <end position="135"/>
    </location>
</feature>
<evidence type="ECO:0000256" key="1">
    <source>
        <dbReference type="SAM" id="MobiDB-lite"/>
    </source>
</evidence>
<gene>
    <name evidence="2" type="ORF">AAG570_003735</name>
</gene>
<organism evidence="2 3">
    <name type="scientific">Ranatra chinensis</name>
    <dbReference type="NCBI Taxonomy" id="642074"/>
    <lineage>
        <taxon>Eukaryota</taxon>
        <taxon>Metazoa</taxon>
        <taxon>Ecdysozoa</taxon>
        <taxon>Arthropoda</taxon>
        <taxon>Hexapoda</taxon>
        <taxon>Insecta</taxon>
        <taxon>Pterygota</taxon>
        <taxon>Neoptera</taxon>
        <taxon>Paraneoptera</taxon>
        <taxon>Hemiptera</taxon>
        <taxon>Heteroptera</taxon>
        <taxon>Panheteroptera</taxon>
        <taxon>Nepomorpha</taxon>
        <taxon>Nepidae</taxon>
        <taxon>Ranatrinae</taxon>
        <taxon>Ranatra</taxon>
    </lineage>
</organism>
<name>A0ABD0Y4J8_9HEMI</name>
<sequence length="161" mass="17544">MDFSDTPHLKTAGKEFSCREGRLGAAEKQAFFTGILDSKEIFDGALYFLYKARPRSVEQATMMALQLVIFLSGRGEELSSRMSSVGQCTTPLADMVTRAGDGGQRGWTDAEHDPSDSPNTTGTRSAPRGTHNSMDLNIRIDTVLVNDPKKNVLSKAQTLEA</sequence>
<proteinExistence type="predicted"/>